<reference evidence="1" key="2">
    <citation type="journal article" date="2017" name="Nat. Commun.">
        <title>Single-virus genomics reveals hidden cosmopolitan and abundant viruses.</title>
        <authorList>
            <person name="Martinez-Hernandez F."/>
            <person name="Fornas O."/>
            <person name="Lluesma Gomez M."/>
            <person name="Bolduc B."/>
            <person name="de la Cruz Pena M.J."/>
            <person name="Martinez J.M."/>
            <person name="Anton J."/>
            <person name="Gasol J.M."/>
            <person name="Rosselli R."/>
            <person name="Rodriguez-Valera F."/>
            <person name="Sullivan M.B."/>
            <person name="Acinas S.G."/>
            <person name="Martinez-Garcia M."/>
        </authorList>
    </citation>
    <scope>NUCLEOTIDE SEQUENCE</scope>
</reference>
<name>A0A218MNB9_9VIRU</name>
<accession>A0A218MNB9</accession>
<dbReference type="EMBL" id="KY052857">
    <property type="protein sequence ID" value="ASF00806.1"/>
    <property type="molecule type" value="Genomic_DNA"/>
</dbReference>
<sequence>MHPNPIIQHLYDQLDQRKNRQQQINKLTSQLIKEQRIQPGNNLYLFLGLIKRCNNTQAIQTWISEILDDIDVNDDQEKYQQLEHKFLKLMPEIA</sequence>
<reference evidence="1" key="1">
    <citation type="submission" date="2016-10" db="EMBL/GenBank/DDBJ databases">
        <authorList>
            <person name="Varghese N."/>
        </authorList>
    </citation>
    <scope>NUCLEOTIDE SEQUENCE</scope>
</reference>
<organism evidence="1">
    <name type="scientific">uncultured virus</name>
    <dbReference type="NCBI Taxonomy" id="340016"/>
    <lineage>
        <taxon>Viruses</taxon>
        <taxon>environmental samples</taxon>
    </lineage>
</organism>
<evidence type="ECO:0000313" key="1">
    <source>
        <dbReference type="EMBL" id="ASF00806.1"/>
    </source>
</evidence>
<protein>
    <submittedName>
        <fullName evidence="1">Uncharacterized protein</fullName>
    </submittedName>
</protein>
<proteinExistence type="predicted"/>